<keyword evidence="3" id="KW-1185">Reference proteome</keyword>
<evidence type="ECO:0000256" key="1">
    <source>
        <dbReference type="SAM" id="MobiDB-lite"/>
    </source>
</evidence>
<dbReference type="EMBL" id="JAHRIQ010035220">
    <property type="protein sequence ID" value="MEQ2232067.1"/>
    <property type="molecule type" value="Genomic_DNA"/>
</dbReference>
<feature type="compositionally biased region" description="Polar residues" evidence="1">
    <location>
        <begin position="10"/>
        <end position="21"/>
    </location>
</feature>
<gene>
    <name evidence="2" type="ORF">ILYODFUR_007274</name>
</gene>
<reference evidence="2 3" key="1">
    <citation type="submission" date="2021-06" db="EMBL/GenBank/DDBJ databases">
        <authorList>
            <person name="Palmer J.M."/>
        </authorList>
    </citation>
    <scope>NUCLEOTIDE SEQUENCE [LARGE SCALE GENOMIC DNA]</scope>
    <source>
        <strain evidence="3">if_2019</strain>
        <tissue evidence="2">Muscle</tissue>
    </source>
</reference>
<name>A0ABV0TGP7_9TELE</name>
<evidence type="ECO:0000313" key="2">
    <source>
        <dbReference type="EMBL" id="MEQ2232067.1"/>
    </source>
</evidence>
<protein>
    <submittedName>
        <fullName evidence="2">Uncharacterized protein</fullName>
    </submittedName>
</protein>
<accession>A0ABV0TGP7</accession>
<proteinExistence type="predicted"/>
<evidence type="ECO:0000313" key="3">
    <source>
        <dbReference type="Proteomes" id="UP001482620"/>
    </source>
</evidence>
<comment type="caution">
    <text evidence="2">The sequence shown here is derived from an EMBL/GenBank/DDBJ whole genome shotgun (WGS) entry which is preliminary data.</text>
</comment>
<feature type="region of interest" description="Disordered" evidence="1">
    <location>
        <begin position="1"/>
        <end position="30"/>
    </location>
</feature>
<sequence length="66" mass="6780">MAAVRVPTSKGAQSRAPSTAPQEGAVAQKHKPKTERMCFLQCSPASTFPCIGALRGSGSLTPLLPG</sequence>
<organism evidence="2 3">
    <name type="scientific">Ilyodon furcidens</name>
    <name type="common">goldbreast splitfin</name>
    <dbReference type="NCBI Taxonomy" id="33524"/>
    <lineage>
        <taxon>Eukaryota</taxon>
        <taxon>Metazoa</taxon>
        <taxon>Chordata</taxon>
        <taxon>Craniata</taxon>
        <taxon>Vertebrata</taxon>
        <taxon>Euteleostomi</taxon>
        <taxon>Actinopterygii</taxon>
        <taxon>Neopterygii</taxon>
        <taxon>Teleostei</taxon>
        <taxon>Neoteleostei</taxon>
        <taxon>Acanthomorphata</taxon>
        <taxon>Ovalentaria</taxon>
        <taxon>Atherinomorphae</taxon>
        <taxon>Cyprinodontiformes</taxon>
        <taxon>Goodeidae</taxon>
        <taxon>Ilyodon</taxon>
    </lineage>
</organism>
<dbReference type="Proteomes" id="UP001482620">
    <property type="component" value="Unassembled WGS sequence"/>
</dbReference>